<dbReference type="Pfam" id="PF10551">
    <property type="entry name" value="MULE"/>
    <property type="match status" value="1"/>
</dbReference>
<dbReference type="Gene3D" id="2.20.25.240">
    <property type="match status" value="1"/>
</dbReference>
<protein>
    <recommendedName>
        <fullName evidence="10">MULE transposase domain-containing protein</fullName>
    </recommendedName>
</protein>
<evidence type="ECO:0000313" key="9">
    <source>
        <dbReference type="Proteomes" id="UP001160148"/>
    </source>
</evidence>
<comment type="caution">
    <text evidence="8">The sequence shown here is derived from an EMBL/GenBank/DDBJ whole genome shotgun (WGS) entry which is preliminary data.</text>
</comment>
<evidence type="ECO:0008006" key="10">
    <source>
        <dbReference type="Google" id="ProtNLM"/>
    </source>
</evidence>
<dbReference type="Pfam" id="PF04500">
    <property type="entry name" value="FLYWCH"/>
    <property type="match status" value="1"/>
</dbReference>
<keyword evidence="1" id="KW-0479">Metal-binding</keyword>
<sequence>MECYLLNNKLIINGYVMVRNKVRENRYNWECEKRIHRKTLETHENCNARATTDCVNGLHTLRGTPTDHNHAPEAHRATVIDFRSDIKKRAHSTRDKPSQILQEVVSNIPLSIQPYLPGPEAVRKIIKRRRRKSLPAEPTTLEDINIPESLRNTFAGELFLLRESQIENDKILIFSTKFEIEKLVRAKFWIMDGTFKTVPNIFLQMYTIHAPVGGINSRILPLVYVLMSSKNQKCYEHLFQDLIEIGNNYGYELNPTCIITDFEKAAINAIHNIFPECVQKGCFFHLAQNVWRKIQSCGLATAYGTDEHFSLQLRYIPALAFLQPNEIITAFNEIKQYIPIEIYNWFDETYVNGKIRRTFRNGTISRSPPLFPPEFWSVSHNNELDIPRTQNKVESWHKRWKTLIGADHIGCLHIVSEMKKEQMNTIGQIELILSGEPKLRQHPKYAARKKRLNNIINDKGNRTLIDFLKGIAYNIKL</sequence>
<dbReference type="PANTHER" id="PTHR47160:SF10">
    <property type="entry name" value="MULE TRANSPOSASE DOMAIN-CONTAINING PROTEIN"/>
    <property type="match status" value="1"/>
</dbReference>
<dbReference type="EMBL" id="CARXXK010001472">
    <property type="protein sequence ID" value="CAI6376321.1"/>
    <property type="molecule type" value="Genomic_DNA"/>
</dbReference>
<evidence type="ECO:0000256" key="1">
    <source>
        <dbReference type="ARBA" id="ARBA00022723"/>
    </source>
</evidence>
<keyword evidence="9" id="KW-1185">Reference proteome</keyword>
<keyword evidence="3" id="KW-0862">Zinc</keyword>
<proteinExistence type="predicted"/>
<dbReference type="GO" id="GO:0008270">
    <property type="term" value="F:zinc ion binding"/>
    <property type="evidence" value="ECO:0007669"/>
    <property type="project" value="UniProtKB-KW"/>
</dbReference>
<evidence type="ECO:0000256" key="3">
    <source>
        <dbReference type="ARBA" id="ARBA00022833"/>
    </source>
</evidence>
<dbReference type="InterPro" id="IPR007588">
    <property type="entry name" value="Znf_FLYWCH"/>
</dbReference>
<dbReference type="AlphaFoldDB" id="A0AAV0Y7B7"/>
<evidence type="ECO:0000259" key="4">
    <source>
        <dbReference type="Pfam" id="PF04500"/>
    </source>
</evidence>
<dbReference type="EMBL" id="CARXXK010001139">
    <property type="protein sequence ID" value="CAI6373938.1"/>
    <property type="molecule type" value="Genomic_DNA"/>
</dbReference>
<name>A0AAV0Y7B7_9HEMI</name>
<dbReference type="EMBL" id="CARXXK010000002">
    <property type="protein sequence ID" value="CAI6356380.1"/>
    <property type="molecule type" value="Genomic_DNA"/>
</dbReference>
<evidence type="ECO:0000259" key="5">
    <source>
        <dbReference type="Pfam" id="PF10551"/>
    </source>
</evidence>
<feature type="domain" description="MULE transposase" evidence="5">
    <location>
        <begin position="189"/>
        <end position="289"/>
    </location>
</feature>
<feature type="domain" description="FLYWCH-type" evidence="4">
    <location>
        <begin position="8"/>
        <end position="70"/>
    </location>
</feature>
<accession>A0AAV0Y7B7</accession>
<evidence type="ECO:0000256" key="2">
    <source>
        <dbReference type="ARBA" id="ARBA00022771"/>
    </source>
</evidence>
<dbReference type="Proteomes" id="UP001160148">
    <property type="component" value="Unassembled WGS sequence"/>
</dbReference>
<gene>
    <name evidence="6" type="ORF">MEUPH1_LOCUS12116</name>
    <name evidence="7" type="ORF">MEUPH1_LOCUS27618</name>
    <name evidence="8" type="ORF">MEUPH1_LOCUS29703</name>
</gene>
<evidence type="ECO:0000313" key="8">
    <source>
        <dbReference type="EMBL" id="CAI6376321.1"/>
    </source>
</evidence>
<evidence type="ECO:0000313" key="6">
    <source>
        <dbReference type="EMBL" id="CAI6356380.1"/>
    </source>
</evidence>
<dbReference type="PANTHER" id="PTHR47160">
    <property type="entry name" value="PUTATIVE-RELATED"/>
    <property type="match status" value="1"/>
</dbReference>
<evidence type="ECO:0000313" key="7">
    <source>
        <dbReference type="EMBL" id="CAI6373938.1"/>
    </source>
</evidence>
<reference evidence="8 9" key="1">
    <citation type="submission" date="2023-01" db="EMBL/GenBank/DDBJ databases">
        <authorList>
            <person name="Whitehead M."/>
        </authorList>
    </citation>
    <scope>NUCLEOTIDE SEQUENCE [LARGE SCALE GENOMIC DNA]</scope>
</reference>
<keyword evidence="2" id="KW-0863">Zinc-finger</keyword>
<dbReference type="InterPro" id="IPR018289">
    <property type="entry name" value="MULE_transposase_dom"/>
</dbReference>
<organism evidence="8 9">
    <name type="scientific">Macrosiphum euphorbiae</name>
    <name type="common">potato aphid</name>
    <dbReference type="NCBI Taxonomy" id="13131"/>
    <lineage>
        <taxon>Eukaryota</taxon>
        <taxon>Metazoa</taxon>
        <taxon>Ecdysozoa</taxon>
        <taxon>Arthropoda</taxon>
        <taxon>Hexapoda</taxon>
        <taxon>Insecta</taxon>
        <taxon>Pterygota</taxon>
        <taxon>Neoptera</taxon>
        <taxon>Paraneoptera</taxon>
        <taxon>Hemiptera</taxon>
        <taxon>Sternorrhyncha</taxon>
        <taxon>Aphidomorpha</taxon>
        <taxon>Aphidoidea</taxon>
        <taxon>Aphididae</taxon>
        <taxon>Macrosiphini</taxon>
        <taxon>Macrosiphum</taxon>
    </lineage>
</organism>